<dbReference type="PANTHER" id="PTHR11920:SF335">
    <property type="entry name" value="GUANYLATE CYCLASE"/>
    <property type="match status" value="1"/>
</dbReference>
<name>A7T7A9_NEMVE</name>
<evidence type="ECO:0000256" key="6">
    <source>
        <dbReference type="ARBA" id="ARBA00022989"/>
    </source>
</evidence>
<dbReference type="PROSITE" id="PS00452">
    <property type="entry name" value="GUANYLATE_CYCLASE_1"/>
    <property type="match status" value="1"/>
</dbReference>
<keyword evidence="13" id="KW-1185">Reference proteome</keyword>
<comment type="similarity">
    <text evidence="10">Belongs to the adenylyl cyclase class-4/guanylyl cyclase family.</text>
</comment>
<dbReference type="InterPro" id="IPR011645">
    <property type="entry name" value="HNOB_dom_associated"/>
</dbReference>
<keyword evidence="3" id="KW-0812">Transmembrane</keyword>
<keyword evidence="6" id="KW-1133">Transmembrane helix</keyword>
<dbReference type="EMBL" id="DS471973">
    <property type="protein sequence ID" value="EDO28143.1"/>
    <property type="molecule type" value="Genomic_DNA"/>
</dbReference>
<dbReference type="GO" id="GO:0035556">
    <property type="term" value="P:intracellular signal transduction"/>
    <property type="evidence" value="ECO:0007669"/>
    <property type="project" value="InterPro"/>
</dbReference>
<protein>
    <recommendedName>
        <fullName evidence="2">guanylate cyclase</fullName>
        <ecNumber evidence="2">4.6.1.2</ecNumber>
    </recommendedName>
</protein>
<dbReference type="HOGENOM" id="CLU_001072_6_3_1"/>
<evidence type="ECO:0000256" key="8">
    <source>
        <dbReference type="ARBA" id="ARBA00023239"/>
    </source>
</evidence>
<feature type="non-terminal residue" evidence="12">
    <location>
        <position position="1"/>
    </location>
</feature>
<sequence>ERTRQLETEKSKTDELLYRMLPRLIADQLKAGLPLKAESFSEVTVFYCDIVDFTVITALSEPMQVRAHLKGGVCCCFCHCRRCCYFCYLQVETVGDSCLVVSGLPERNGNRHASEIAAMSLHLLNYVTDFRIEHLPDTRLEFRMGIHTGPCVAGIVGLKKPRYDIFGETVNIVKHLESAG</sequence>
<dbReference type="Pfam" id="PF07701">
    <property type="entry name" value="HNOBA"/>
    <property type="match status" value="1"/>
</dbReference>
<dbReference type="AlphaFoldDB" id="A7T7A9"/>
<keyword evidence="4" id="KW-0732">Signal</keyword>
<dbReference type="GO" id="GO:0004383">
    <property type="term" value="F:guanylate cyclase activity"/>
    <property type="evidence" value="ECO:0007669"/>
    <property type="project" value="UniProtKB-EC"/>
</dbReference>
<evidence type="ECO:0000256" key="7">
    <source>
        <dbReference type="ARBA" id="ARBA00023136"/>
    </source>
</evidence>
<comment type="subcellular location">
    <subcellularLocation>
        <location evidence="1">Membrane</location>
        <topology evidence="1">Single-pass type I membrane protein</topology>
    </subcellularLocation>
</comment>
<evidence type="ECO:0000256" key="10">
    <source>
        <dbReference type="RuleBase" id="RU000405"/>
    </source>
</evidence>
<dbReference type="PANTHER" id="PTHR11920">
    <property type="entry name" value="GUANYLYL CYCLASE"/>
    <property type="match status" value="1"/>
</dbReference>
<evidence type="ECO:0000313" key="13">
    <source>
        <dbReference type="Proteomes" id="UP000001593"/>
    </source>
</evidence>
<evidence type="ECO:0000256" key="1">
    <source>
        <dbReference type="ARBA" id="ARBA00004479"/>
    </source>
</evidence>
<dbReference type="PROSITE" id="PS50125">
    <property type="entry name" value="GUANYLATE_CYCLASE_2"/>
    <property type="match status" value="1"/>
</dbReference>
<evidence type="ECO:0000313" key="12">
    <source>
        <dbReference type="EMBL" id="EDO28143.1"/>
    </source>
</evidence>
<reference evidence="12 13" key="1">
    <citation type="journal article" date="2007" name="Science">
        <title>Sea anemone genome reveals ancestral eumetazoan gene repertoire and genomic organization.</title>
        <authorList>
            <person name="Putnam N.H."/>
            <person name="Srivastava M."/>
            <person name="Hellsten U."/>
            <person name="Dirks B."/>
            <person name="Chapman J."/>
            <person name="Salamov A."/>
            <person name="Terry A."/>
            <person name="Shapiro H."/>
            <person name="Lindquist E."/>
            <person name="Kapitonov V.V."/>
            <person name="Jurka J."/>
            <person name="Genikhovich G."/>
            <person name="Grigoriev I.V."/>
            <person name="Lucas S.M."/>
            <person name="Steele R.E."/>
            <person name="Finnerty J.R."/>
            <person name="Technau U."/>
            <person name="Martindale M.Q."/>
            <person name="Rokhsar D.S."/>
        </authorList>
    </citation>
    <scope>NUCLEOTIDE SEQUENCE [LARGE SCALE GENOMIC DNA]</scope>
    <source>
        <strain evidence="13">CH2 X CH6</strain>
    </source>
</reference>
<evidence type="ECO:0000256" key="4">
    <source>
        <dbReference type="ARBA" id="ARBA00022729"/>
    </source>
</evidence>
<evidence type="ECO:0000259" key="11">
    <source>
        <dbReference type="PROSITE" id="PS50125"/>
    </source>
</evidence>
<dbReference type="InterPro" id="IPR001054">
    <property type="entry name" value="A/G_cyclase"/>
</dbReference>
<feature type="non-terminal residue" evidence="12">
    <location>
        <position position="180"/>
    </location>
</feature>
<accession>A7T7A9</accession>
<dbReference type="PhylomeDB" id="A7T7A9"/>
<keyword evidence="9" id="KW-0141">cGMP biosynthesis</keyword>
<keyword evidence="8 10" id="KW-0456">Lyase</keyword>
<evidence type="ECO:0000256" key="9">
    <source>
        <dbReference type="ARBA" id="ARBA00023293"/>
    </source>
</evidence>
<evidence type="ECO:0000256" key="5">
    <source>
        <dbReference type="ARBA" id="ARBA00022741"/>
    </source>
</evidence>
<dbReference type="SMART" id="SM00044">
    <property type="entry name" value="CYCc"/>
    <property type="match status" value="1"/>
</dbReference>
<dbReference type="InterPro" id="IPR029787">
    <property type="entry name" value="Nucleotide_cyclase"/>
</dbReference>
<evidence type="ECO:0000256" key="3">
    <source>
        <dbReference type="ARBA" id="ARBA00022692"/>
    </source>
</evidence>
<organism evidence="12 13">
    <name type="scientific">Nematostella vectensis</name>
    <name type="common">Starlet sea anemone</name>
    <dbReference type="NCBI Taxonomy" id="45351"/>
    <lineage>
        <taxon>Eukaryota</taxon>
        <taxon>Metazoa</taxon>
        <taxon>Cnidaria</taxon>
        <taxon>Anthozoa</taxon>
        <taxon>Hexacorallia</taxon>
        <taxon>Actiniaria</taxon>
        <taxon>Edwardsiidae</taxon>
        <taxon>Nematostella</taxon>
    </lineage>
</organism>
<dbReference type="InParanoid" id="A7T7A9"/>
<dbReference type="CDD" id="cd07302">
    <property type="entry name" value="CHD"/>
    <property type="match status" value="1"/>
</dbReference>
<keyword evidence="5" id="KW-0547">Nucleotide-binding</keyword>
<proteinExistence type="inferred from homology"/>
<dbReference type="GO" id="GO:0000166">
    <property type="term" value="F:nucleotide binding"/>
    <property type="evidence" value="ECO:0007669"/>
    <property type="project" value="UniProtKB-KW"/>
</dbReference>
<dbReference type="InterPro" id="IPR018297">
    <property type="entry name" value="A/G_cyclase_CS"/>
</dbReference>
<evidence type="ECO:0000256" key="2">
    <source>
        <dbReference type="ARBA" id="ARBA00012202"/>
    </source>
</evidence>
<dbReference type="SUPFAM" id="SSF55073">
    <property type="entry name" value="Nucleotide cyclase"/>
    <property type="match status" value="1"/>
</dbReference>
<keyword evidence="7" id="KW-0472">Membrane</keyword>
<dbReference type="Gene3D" id="6.10.250.780">
    <property type="match status" value="1"/>
</dbReference>
<dbReference type="OMA" id="LEFRMGI"/>
<dbReference type="STRING" id="45351.A7T7A9"/>
<dbReference type="EC" id="4.6.1.2" evidence="2"/>
<dbReference type="eggNOG" id="KOG1023">
    <property type="taxonomic scope" value="Eukaryota"/>
</dbReference>
<dbReference type="Pfam" id="PF00211">
    <property type="entry name" value="Guanylate_cyc"/>
    <property type="match status" value="1"/>
</dbReference>
<feature type="domain" description="Guanylate cyclase" evidence="11">
    <location>
        <begin position="44"/>
        <end position="177"/>
    </location>
</feature>
<dbReference type="GO" id="GO:0016020">
    <property type="term" value="C:membrane"/>
    <property type="evidence" value="ECO:0007669"/>
    <property type="project" value="UniProtKB-SubCell"/>
</dbReference>
<dbReference type="InterPro" id="IPR050401">
    <property type="entry name" value="Cyclic_nucleotide_synthase"/>
</dbReference>
<dbReference type="Gene3D" id="3.30.70.1230">
    <property type="entry name" value="Nucleotide cyclase"/>
    <property type="match status" value="1"/>
</dbReference>
<gene>
    <name evidence="12" type="ORF">NEMVEDRAFT_v1g2298</name>
</gene>
<dbReference type="Proteomes" id="UP000001593">
    <property type="component" value="Unassembled WGS sequence"/>
</dbReference>